<evidence type="ECO:0000256" key="3">
    <source>
        <dbReference type="ARBA" id="ARBA00022801"/>
    </source>
</evidence>
<dbReference type="GO" id="GO:0061578">
    <property type="term" value="F:K63-linked deubiquitinase activity"/>
    <property type="evidence" value="ECO:0007669"/>
    <property type="project" value="InterPro"/>
</dbReference>
<feature type="compositionally biased region" description="Polar residues" evidence="6">
    <location>
        <begin position="11"/>
        <end position="21"/>
    </location>
</feature>
<dbReference type="GO" id="GO:0071108">
    <property type="term" value="P:protein K48-linked deubiquitination"/>
    <property type="evidence" value="ECO:0007669"/>
    <property type="project" value="TreeGrafter"/>
</dbReference>
<evidence type="ECO:0000256" key="5">
    <source>
        <dbReference type="ARBA" id="ARBA00023049"/>
    </source>
</evidence>
<keyword evidence="4" id="KW-0862">Zinc</keyword>
<keyword evidence="2" id="KW-0479">Metal-binding</keyword>
<evidence type="ECO:0008006" key="11">
    <source>
        <dbReference type="Google" id="ProtNLM"/>
    </source>
</evidence>
<dbReference type="InterPro" id="IPR015063">
    <property type="entry name" value="USP8_dimer"/>
</dbReference>
<organism evidence="9 10">
    <name type="scientific">Stephania japonica</name>
    <dbReference type="NCBI Taxonomy" id="461633"/>
    <lineage>
        <taxon>Eukaryota</taxon>
        <taxon>Viridiplantae</taxon>
        <taxon>Streptophyta</taxon>
        <taxon>Embryophyta</taxon>
        <taxon>Tracheophyta</taxon>
        <taxon>Spermatophyta</taxon>
        <taxon>Magnoliopsida</taxon>
        <taxon>Ranunculales</taxon>
        <taxon>Menispermaceae</taxon>
        <taxon>Menispermoideae</taxon>
        <taxon>Cissampelideae</taxon>
        <taxon>Stephania</taxon>
    </lineage>
</organism>
<evidence type="ECO:0000259" key="8">
    <source>
        <dbReference type="Pfam" id="PF08969"/>
    </source>
</evidence>
<dbReference type="CDD" id="cd08066">
    <property type="entry name" value="MPN_AMSH_like"/>
    <property type="match status" value="1"/>
</dbReference>
<keyword evidence="3" id="KW-0378">Hydrolase</keyword>
<evidence type="ECO:0000259" key="7">
    <source>
        <dbReference type="Pfam" id="PF01398"/>
    </source>
</evidence>
<dbReference type="AlphaFoldDB" id="A0AAP0EDH9"/>
<dbReference type="Gene3D" id="3.40.140.10">
    <property type="entry name" value="Cytidine Deaminase, domain 2"/>
    <property type="match status" value="2"/>
</dbReference>
<feature type="region of interest" description="Disordered" evidence="6">
    <location>
        <begin position="161"/>
        <end position="182"/>
    </location>
</feature>
<protein>
    <recommendedName>
        <fullName evidence="11">AMSH-like ubiquitin thioesterase 1</fullName>
    </recommendedName>
</protein>
<gene>
    <name evidence="9" type="ORF">Sjap_024507</name>
</gene>
<evidence type="ECO:0000313" key="9">
    <source>
        <dbReference type="EMBL" id="KAK9091330.1"/>
    </source>
</evidence>
<reference evidence="9 10" key="1">
    <citation type="submission" date="2024-01" db="EMBL/GenBank/DDBJ databases">
        <title>Genome assemblies of Stephania.</title>
        <authorList>
            <person name="Yang L."/>
        </authorList>
    </citation>
    <scope>NUCLEOTIDE SEQUENCE [LARGE SCALE GENOMIC DNA]</scope>
    <source>
        <strain evidence="9">QJT</strain>
        <tissue evidence="9">Leaf</tissue>
    </source>
</reference>
<dbReference type="SUPFAM" id="SSF102712">
    <property type="entry name" value="JAB1/MPN domain"/>
    <property type="match status" value="1"/>
</dbReference>
<dbReference type="InterPro" id="IPR000555">
    <property type="entry name" value="JAMM/MPN+_dom"/>
</dbReference>
<feature type="region of interest" description="Disordered" evidence="6">
    <location>
        <begin position="1"/>
        <end position="21"/>
    </location>
</feature>
<dbReference type="InterPro" id="IPR044098">
    <property type="entry name" value="STAMBP/STALP-like_MPN"/>
</dbReference>
<dbReference type="EMBL" id="JBBNAE010000010">
    <property type="protein sequence ID" value="KAK9091330.1"/>
    <property type="molecule type" value="Genomic_DNA"/>
</dbReference>
<feature type="domain" description="JAB1/MPN/MOV34 metalloenzyme" evidence="7">
    <location>
        <begin position="347"/>
        <end position="427"/>
    </location>
</feature>
<comment type="caution">
    <text evidence="9">The sequence shown here is derived from an EMBL/GenBank/DDBJ whole genome shotgun (WGS) entry which is preliminary data.</text>
</comment>
<dbReference type="Proteomes" id="UP001417504">
    <property type="component" value="Unassembled WGS sequence"/>
</dbReference>
<proteinExistence type="predicted"/>
<keyword evidence="5" id="KW-0482">Metalloprotease</keyword>
<dbReference type="Pfam" id="PF08969">
    <property type="entry name" value="USP8_dimer"/>
    <property type="match status" value="1"/>
</dbReference>
<evidence type="ECO:0000256" key="6">
    <source>
        <dbReference type="SAM" id="MobiDB-lite"/>
    </source>
</evidence>
<accession>A0AAP0EDH9</accession>
<dbReference type="GO" id="GO:0140492">
    <property type="term" value="F:metal-dependent deubiquitinase activity"/>
    <property type="evidence" value="ECO:0007669"/>
    <property type="project" value="InterPro"/>
</dbReference>
<evidence type="ECO:0000256" key="1">
    <source>
        <dbReference type="ARBA" id="ARBA00022670"/>
    </source>
</evidence>
<feature type="domain" description="USP8 dimerisation" evidence="8">
    <location>
        <begin position="44"/>
        <end position="107"/>
    </location>
</feature>
<evidence type="ECO:0000313" key="10">
    <source>
        <dbReference type="Proteomes" id="UP001417504"/>
    </source>
</evidence>
<dbReference type="PANTHER" id="PTHR12947">
    <property type="entry name" value="AMSH-LIKE PROTEASE"/>
    <property type="match status" value="1"/>
</dbReference>
<dbReference type="Gene3D" id="1.20.58.80">
    <property type="entry name" value="Phosphotransferase system, lactose/cellobiose-type IIA subunit"/>
    <property type="match status" value="1"/>
</dbReference>
<dbReference type="GO" id="GO:0016020">
    <property type="term" value="C:membrane"/>
    <property type="evidence" value="ECO:0007669"/>
    <property type="project" value="TreeGrafter"/>
</dbReference>
<dbReference type="GO" id="GO:0005768">
    <property type="term" value="C:endosome"/>
    <property type="evidence" value="ECO:0007669"/>
    <property type="project" value="TreeGrafter"/>
</dbReference>
<dbReference type="GO" id="GO:0006508">
    <property type="term" value="P:proteolysis"/>
    <property type="evidence" value="ECO:0007669"/>
    <property type="project" value="UniProtKB-KW"/>
</dbReference>
<name>A0AAP0EDH9_9MAGN</name>
<sequence length="502" mass="56343">MRGLRMGDSASLPTRASSKSTTGSLFGITTGSPIIFSSRSSCALNFRADIFREEKNVIDLYIMLLRFSSLITETIPCHRDYKSSLQRDKILFKKKLLLAMNELEMLNPIAKQKVEELNVKNSNQVSRQAYYQKNDYFDSSSEWPSAKNQISKSFQVRKALPSVGQGDPYRRPQIRSNGSQLSGHVEDQFQKLSLGILRPKEETLSRHSILGPNGLRGQWQPPISKIGVQYPTNLDLTPIEFPSLQQPLQDGVLAEKDTNSDLEKSTYESVLSLNVDNQSVSTDVSMFDSLDKVKPTIQMDIVRQPSPPPILADVQDLIPAMPPQVTDLGCKLEDSLQDELIRSKSPLELHISTSMMDNFMRLAKVNTDRNLETCGVLAGSLKNKKFFVTALIIPKQESTSDSCQTTNEEEIFDVQDKQSLFPLGWIHIMLPEAIAIVMAPKDSSRKHGIFRLTSPGGMSVIRNCDRRGFHPHEPPPDGGPIYDHCTDVYMNPNLKFDVIDLR</sequence>
<evidence type="ECO:0000256" key="2">
    <source>
        <dbReference type="ARBA" id="ARBA00022723"/>
    </source>
</evidence>
<dbReference type="PANTHER" id="PTHR12947:SF19">
    <property type="entry name" value="AMSH-LIKE UBIQUITIN THIOESTERASE 1"/>
    <property type="match status" value="1"/>
</dbReference>
<dbReference type="GO" id="GO:0046872">
    <property type="term" value="F:metal ion binding"/>
    <property type="evidence" value="ECO:0007669"/>
    <property type="project" value="UniProtKB-KW"/>
</dbReference>
<keyword evidence="10" id="KW-1185">Reference proteome</keyword>
<keyword evidence="1" id="KW-0645">Protease</keyword>
<evidence type="ECO:0000256" key="4">
    <source>
        <dbReference type="ARBA" id="ARBA00022833"/>
    </source>
</evidence>
<dbReference type="GO" id="GO:0070536">
    <property type="term" value="P:protein K63-linked deubiquitination"/>
    <property type="evidence" value="ECO:0007669"/>
    <property type="project" value="InterPro"/>
</dbReference>
<dbReference type="Pfam" id="PF01398">
    <property type="entry name" value="JAB"/>
    <property type="match status" value="1"/>
</dbReference>